<dbReference type="PANTHER" id="PTHR43649:SF12">
    <property type="entry name" value="DIACETYLCHITOBIOSE BINDING PROTEIN DASA"/>
    <property type="match status" value="1"/>
</dbReference>
<accession>A0A381YE63</accession>
<proteinExistence type="predicted"/>
<dbReference type="SUPFAM" id="SSF53850">
    <property type="entry name" value="Periplasmic binding protein-like II"/>
    <property type="match status" value="1"/>
</dbReference>
<dbReference type="Pfam" id="PF01547">
    <property type="entry name" value="SBP_bac_1"/>
    <property type="match status" value="1"/>
</dbReference>
<dbReference type="InterPro" id="IPR006059">
    <property type="entry name" value="SBP"/>
</dbReference>
<dbReference type="AlphaFoldDB" id="A0A381YE63"/>
<name>A0A381YE63_9ZZZZ</name>
<gene>
    <name evidence="1" type="ORF">METZ01_LOCUS128192</name>
</gene>
<dbReference type="Gene3D" id="3.40.190.10">
    <property type="entry name" value="Periplasmic binding protein-like II"/>
    <property type="match status" value="1"/>
</dbReference>
<evidence type="ECO:0000313" key="1">
    <source>
        <dbReference type="EMBL" id="SVA75338.1"/>
    </source>
</evidence>
<protein>
    <recommendedName>
        <fullName evidence="2">Sugar ABC transporter substrate-binding protein</fullName>
    </recommendedName>
</protein>
<dbReference type="InterPro" id="IPR050490">
    <property type="entry name" value="Bact_solute-bd_prot1"/>
</dbReference>
<dbReference type="EMBL" id="UINC01018030">
    <property type="protein sequence ID" value="SVA75338.1"/>
    <property type="molecule type" value="Genomic_DNA"/>
</dbReference>
<reference evidence="1" key="1">
    <citation type="submission" date="2018-05" db="EMBL/GenBank/DDBJ databases">
        <authorList>
            <person name="Lanie J.A."/>
            <person name="Ng W.-L."/>
            <person name="Kazmierczak K.M."/>
            <person name="Andrzejewski T.M."/>
            <person name="Davidsen T.M."/>
            <person name="Wayne K.J."/>
            <person name="Tettelin H."/>
            <person name="Glass J.I."/>
            <person name="Rusch D."/>
            <person name="Podicherti R."/>
            <person name="Tsui H.-C.T."/>
            <person name="Winkler M.E."/>
        </authorList>
    </citation>
    <scope>NUCLEOTIDE SEQUENCE</scope>
</reference>
<organism evidence="1">
    <name type="scientific">marine metagenome</name>
    <dbReference type="NCBI Taxonomy" id="408172"/>
    <lineage>
        <taxon>unclassified sequences</taxon>
        <taxon>metagenomes</taxon>
        <taxon>ecological metagenomes</taxon>
    </lineage>
</organism>
<evidence type="ECO:0008006" key="2">
    <source>
        <dbReference type="Google" id="ProtNLM"/>
    </source>
</evidence>
<dbReference type="PANTHER" id="PTHR43649">
    <property type="entry name" value="ARABINOSE-BINDING PROTEIN-RELATED"/>
    <property type="match status" value="1"/>
</dbReference>
<sequence>MKNVHIAHYILGETKMKNIFYGILFSLVSTGIFAADPCNVSSGKINILANEFTTYRIFMDEVKKCAGPDADFSVTHSVDHNKLQVAALSANPAEFSAKLVTNGSITTLMNDGLIRSLDDLVAKYGGDLINDNQKITIDGKIYAVAFMANAQHLWYRESILNELGIAVPSTYEEVIEAAEKIKASGKMANPYGAAFQAGWNLGQEFVNMYLGHGGEFFKAGSAELNVNNDQGIATLNMLKKLTEVANPDFLTHDTNAVKEEWESGNLALMHIWNSGSASILDDEGDQMIKADTRLAPSPSVAGGSQPATTLWWDGFGIATNTSDEQAEASFRALLGAATSTEMANNNPNATIWLIKGYTPGDVALPVVDAASRGATPYPSLPHMSLLHGALSTEIVEFLQGNESAQKALDDVEAAYIAKAKEQGFL</sequence>